<protein>
    <submittedName>
        <fullName evidence="1">Uncharacterized protein</fullName>
    </submittedName>
</protein>
<name>A0A9Q4T6E2_9ENTR</name>
<evidence type="ECO:0000313" key="1">
    <source>
        <dbReference type="EMBL" id="NCH90089.1"/>
    </source>
</evidence>
<proteinExistence type="predicted"/>
<comment type="caution">
    <text evidence="1">The sequence shown here is derived from an EMBL/GenBank/DDBJ whole genome shotgun (WGS) entry which is preliminary data.</text>
</comment>
<evidence type="ECO:0000313" key="2">
    <source>
        <dbReference type="Proteomes" id="UP000778262"/>
    </source>
</evidence>
<dbReference type="AlphaFoldDB" id="A0A9Q4T6E2"/>
<sequence>MVTNLLVIDISPDRVTIAEFDRALRLPVYTDHYSLMEYRDAGSVLAGHFGGTRQHSADTCCVICDALRSEEWIIPFHDPRMRFRESTLKALSGVKTLFLLII</sequence>
<accession>A0A9Q4T6E2</accession>
<organism evidence="1 2">
    <name type="scientific">Cronobacter dublinensis</name>
    <dbReference type="NCBI Taxonomy" id="413497"/>
    <lineage>
        <taxon>Bacteria</taxon>
        <taxon>Pseudomonadati</taxon>
        <taxon>Pseudomonadota</taxon>
        <taxon>Gammaproteobacteria</taxon>
        <taxon>Enterobacterales</taxon>
        <taxon>Enterobacteriaceae</taxon>
        <taxon>Cronobacter</taxon>
    </lineage>
</organism>
<dbReference type="RefSeq" id="WP_161591613.1">
    <property type="nucleotide sequence ID" value="NZ_RPBY01000017.1"/>
</dbReference>
<dbReference type="Proteomes" id="UP000778262">
    <property type="component" value="Unassembled WGS sequence"/>
</dbReference>
<reference evidence="1" key="1">
    <citation type="submission" date="2018-11" db="EMBL/GenBank/DDBJ databases">
        <title>Genomics analysis of Putative Virulence Factors on Adhesion and Cytotoxicity for Cronobacter spp.</title>
        <authorList>
            <person name="Cui J."/>
        </authorList>
    </citation>
    <scope>NUCLEOTIDE SEQUENCE</scope>
    <source>
        <strain evidence="1">SD69</strain>
    </source>
</reference>
<gene>
    <name evidence="1" type="ORF">EHJ13_22040</name>
</gene>
<dbReference type="EMBL" id="RPBY01000017">
    <property type="protein sequence ID" value="NCH90089.1"/>
    <property type="molecule type" value="Genomic_DNA"/>
</dbReference>